<organism evidence="1">
    <name type="scientific">uncultured Caudovirales phage</name>
    <dbReference type="NCBI Taxonomy" id="2100421"/>
    <lineage>
        <taxon>Viruses</taxon>
        <taxon>Duplodnaviria</taxon>
        <taxon>Heunggongvirae</taxon>
        <taxon>Uroviricota</taxon>
        <taxon>Caudoviricetes</taxon>
        <taxon>Peduoviridae</taxon>
        <taxon>Maltschvirus</taxon>
        <taxon>Maltschvirus maltsch</taxon>
    </lineage>
</organism>
<dbReference type="Pfam" id="PF17236">
    <property type="entry name" value="SU10_MCP"/>
    <property type="match status" value="1"/>
</dbReference>
<dbReference type="EMBL" id="LR798223">
    <property type="protein sequence ID" value="CAB5194593.1"/>
    <property type="molecule type" value="Genomic_DNA"/>
</dbReference>
<reference evidence="1" key="1">
    <citation type="submission" date="2020-05" db="EMBL/GenBank/DDBJ databases">
        <authorList>
            <person name="Chiriac C."/>
            <person name="Salcher M."/>
            <person name="Ghai R."/>
            <person name="Kavagutti S V."/>
        </authorList>
    </citation>
    <scope>NUCLEOTIDE SEQUENCE</scope>
</reference>
<evidence type="ECO:0000313" key="1">
    <source>
        <dbReference type="EMBL" id="CAB5194593.1"/>
    </source>
</evidence>
<protein>
    <submittedName>
        <fullName evidence="1">Uncharacterized protein</fullName>
    </submittedName>
</protein>
<name>A0A6J7WBP6_9CAUD</name>
<proteinExistence type="predicted"/>
<gene>
    <name evidence="1" type="ORF">UFOVP177_22</name>
</gene>
<accession>A0A6J7WBP6</accession>
<sequence>MAIYNAYDAIGQREDLSDIIYDISPTETPFMSSIGKTKATAVYHEWQTDSLAAATTNNAAVEGADASDATLSPTTRLGNYTQILQKTIKVSGTLDTVNKAGRKSEKAYQLAKASQELKRDLETILLSNQGRSAGSTNSTARKMGSLLSWIKTNSDAQTNGADPTTIGVSTRTDGNTRTFTETLLKSVVAEVFASGGVPKILMVGATGKQKVSSFTGLSAYRYNVNAGGGGAQGQATIIGAADVYLSDFGSMSVVPNRFMRTRDALVLDPEYAALAYLRPFQTNELAKAGDSDKTQVLVEVTLEVKNEAAHGIVADLNMAL</sequence>
<dbReference type="InterPro" id="IPR035198">
    <property type="entry name" value="SU10_MCP"/>
</dbReference>